<organism evidence="1 2">
    <name type="scientific">Caryophanon latum</name>
    <dbReference type="NCBI Taxonomy" id="33977"/>
    <lineage>
        <taxon>Bacteria</taxon>
        <taxon>Bacillati</taxon>
        <taxon>Bacillota</taxon>
        <taxon>Bacilli</taxon>
        <taxon>Bacillales</taxon>
        <taxon>Caryophanaceae</taxon>
        <taxon>Caryophanon</taxon>
    </lineage>
</organism>
<evidence type="ECO:0000313" key="1">
    <source>
        <dbReference type="EMBL" id="OCS88914.1"/>
    </source>
</evidence>
<evidence type="ECO:0000313" key="2">
    <source>
        <dbReference type="Proteomes" id="UP000093482"/>
    </source>
</evidence>
<sequence length="78" mass="9220">MQSVLVLLQRCYTIQNNFKGNAQQNELMRFHSLYPTDHGVQCESGEAFECLQHNVIQHTFLQLQQLSNRDDTEMKQHR</sequence>
<dbReference type="Proteomes" id="UP000093482">
    <property type="component" value="Unassembled WGS sequence"/>
</dbReference>
<dbReference type="EMBL" id="MATO01000049">
    <property type="protein sequence ID" value="OCS88914.1"/>
    <property type="molecule type" value="Genomic_DNA"/>
</dbReference>
<proteinExistence type="predicted"/>
<gene>
    <name evidence="1" type="ORF">A6K76_13250</name>
</gene>
<comment type="caution">
    <text evidence="1">The sequence shown here is derived from an EMBL/GenBank/DDBJ whole genome shotgun (WGS) entry which is preliminary data.</text>
</comment>
<dbReference type="AlphaFoldDB" id="A0A1C0YP17"/>
<reference evidence="1 2" key="1">
    <citation type="submission" date="2016-07" db="EMBL/GenBank/DDBJ databases">
        <title>Caryophanon latum genome sequencing.</title>
        <authorList>
            <person name="Verma A."/>
            <person name="Pal Y."/>
            <person name="Krishnamurthi S."/>
        </authorList>
    </citation>
    <scope>NUCLEOTIDE SEQUENCE [LARGE SCALE GENOMIC DNA]</scope>
    <source>
        <strain evidence="1 2">DSM 14151</strain>
    </source>
</reference>
<keyword evidence="2" id="KW-1185">Reference proteome</keyword>
<protein>
    <submittedName>
        <fullName evidence="1">Uncharacterized protein</fullName>
    </submittedName>
</protein>
<name>A0A1C0YP17_9BACL</name>
<accession>A0A1C0YP17</accession>